<comment type="caution">
    <text evidence="6">The sequence shown here is derived from an EMBL/GenBank/DDBJ whole genome shotgun (WGS) entry which is preliminary data.</text>
</comment>
<dbReference type="Pfam" id="PF00126">
    <property type="entry name" value="HTH_1"/>
    <property type="match status" value="1"/>
</dbReference>
<comment type="similarity">
    <text evidence="1">Belongs to the LysR transcriptional regulatory family.</text>
</comment>
<dbReference type="InterPro" id="IPR036390">
    <property type="entry name" value="WH_DNA-bd_sf"/>
</dbReference>
<dbReference type="RefSeq" id="WP_111516181.1">
    <property type="nucleotide sequence ID" value="NZ_QFYR01000005.1"/>
</dbReference>
<evidence type="ECO:0000259" key="5">
    <source>
        <dbReference type="PROSITE" id="PS50931"/>
    </source>
</evidence>
<dbReference type="InterPro" id="IPR036388">
    <property type="entry name" value="WH-like_DNA-bd_sf"/>
</dbReference>
<dbReference type="PROSITE" id="PS50931">
    <property type="entry name" value="HTH_LYSR"/>
    <property type="match status" value="1"/>
</dbReference>
<dbReference type="InterPro" id="IPR005119">
    <property type="entry name" value="LysR_subst-bd"/>
</dbReference>
<dbReference type="GO" id="GO:0006351">
    <property type="term" value="P:DNA-templated transcription"/>
    <property type="evidence" value="ECO:0007669"/>
    <property type="project" value="TreeGrafter"/>
</dbReference>
<organism evidence="6 7">
    <name type="scientific">Phenylobacterium deserti</name>
    <dbReference type="NCBI Taxonomy" id="1914756"/>
    <lineage>
        <taxon>Bacteria</taxon>
        <taxon>Pseudomonadati</taxon>
        <taxon>Pseudomonadota</taxon>
        <taxon>Alphaproteobacteria</taxon>
        <taxon>Caulobacterales</taxon>
        <taxon>Caulobacteraceae</taxon>
        <taxon>Phenylobacterium</taxon>
    </lineage>
</organism>
<evidence type="ECO:0000313" key="6">
    <source>
        <dbReference type="EMBL" id="RAK50871.1"/>
    </source>
</evidence>
<dbReference type="PANTHER" id="PTHR30537:SF31">
    <property type="entry name" value="TRANSCRIPTIONAL REGULATOR, LYSR FAMILY"/>
    <property type="match status" value="1"/>
</dbReference>
<accession>A0A328A8K6</accession>
<evidence type="ECO:0000313" key="7">
    <source>
        <dbReference type="Proteomes" id="UP000249725"/>
    </source>
</evidence>
<name>A0A328A8K6_9CAUL</name>
<evidence type="ECO:0000256" key="1">
    <source>
        <dbReference type="ARBA" id="ARBA00009437"/>
    </source>
</evidence>
<dbReference type="GO" id="GO:0003700">
    <property type="term" value="F:DNA-binding transcription factor activity"/>
    <property type="evidence" value="ECO:0007669"/>
    <property type="project" value="InterPro"/>
</dbReference>
<keyword evidence="3" id="KW-0238">DNA-binding</keyword>
<dbReference type="PANTHER" id="PTHR30537">
    <property type="entry name" value="HTH-TYPE TRANSCRIPTIONAL REGULATOR"/>
    <property type="match status" value="1"/>
</dbReference>
<proteinExistence type="inferred from homology"/>
<dbReference type="SUPFAM" id="SSF46785">
    <property type="entry name" value="Winged helix' DNA-binding domain"/>
    <property type="match status" value="1"/>
</dbReference>
<keyword evidence="4" id="KW-0804">Transcription</keyword>
<dbReference type="AlphaFoldDB" id="A0A328A8K6"/>
<dbReference type="Gene3D" id="1.10.10.10">
    <property type="entry name" value="Winged helix-like DNA-binding domain superfamily/Winged helix DNA-binding domain"/>
    <property type="match status" value="1"/>
</dbReference>
<evidence type="ECO:0000256" key="3">
    <source>
        <dbReference type="ARBA" id="ARBA00023125"/>
    </source>
</evidence>
<evidence type="ECO:0000256" key="4">
    <source>
        <dbReference type="ARBA" id="ARBA00023163"/>
    </source>
</evidence>
<dbReference type="FunFam" id="1.10.10.10:FF:000001">
    <property type="entry name" value="LysR family transcriptional regulator"/>
    <property type="match status" value="1"/>
</dbReference>
<evidence type="ECO:0000256" key="2">
    <source>
        <dbReference type="ARBA" id="ARBA00023015"/>
    </source>
</evidence>
<dbReference type="OrthoDB" id="9786526at2"/>
<feature type="domain" description="HTH lysR-type" evidence="5">
    <location>
        <begin position="2"/>
        <end position="59"/>
    </location>
</feature>
<gene>
    <name evidence="6" type="ORF">DJ018_17005</name>
</gene>
<dbReference type="Gene3D" id="3.40.190.290">
    <property type="match status" value="1"/>
</dbReference>
<keyword evidence="2" id="KW-0805">Transcription regulation</keyword>
<dbReference type="GO" id="GO:0043565">
    <property type="term" value="F:sequence-specific DNA binding"/>
    <property type="evidence" value="ECO:0007669"/>
    <property type="project" value="TreeGrafter"/>
</dbReference>
<dbReference type="InterPro" id="IPR058163">
    <property type="entry name" value="LysR-type_TF_proteobact-type"/>
</dbReference>
<dbReference type="Proteomes" id="UP000249725">
    <property type="component" value="Unassembled WGS sequence"/>
</dbReference>
<keyword evidence="7" id="KW-1185">Reference proteome</keyword>
<sequence length="309" mass="33470">MPDLNDLSFFAAVVSNGGFSAASRALGVPKSRISRRVAALEDELGVRLVERSTRRFKVTDVGQDVYRHARAALAEAEAIDDVISRMRAEPQGLVRISCPPGVDRLVAGCLPHFMAAHPKLKLQFLISNRRVDLIEEGVDIAVRVRQQLDTDADLQVKIIERTRSVLVASPELLAARGAPASPSDLALFPTVSLGEGAGVDRWRLMNQAGETIEAAHAPRLTASAFPLLREAVLGGVGVGLLPEYASREFLESGRLVRVLPDWEAPQGILHLVFTSRRGLLPGVRAALDFLAATLRSDSPAWQVESVKLL</sequence>
<dbReference type="EMBL" id="QFYR01000005">
    <property type="protein sequence ID" value="RAK50871.1"/>
    <property type="molecule type" value="Genomic_DNA"/>
</dbReference>
<dbReference type="SUPFAM" id="SSF53850">
    <property type="entry name" value="Periplasmic binding protein-like II"/>
    <property type="match status" value="1"/>
</dbReference>
<dbReference type="InterPro" id="IPR000847">
    <property type="entry name" value="LysR_HTH_N"/>
</dbReference>
<dbReference type="Pfam" id="PF03466">
    <property type="entry name" value="LysR_substrate"/>
    <property type="match status" value="1"/>
</dbReference>
<protein>
    <submittedName>
        <fullName evidence="6">LysR family transcriptional regulator</fullName>
    </submittedName>
</protein>
<reference evidence="7" key="1">
    <citation type="submission" date="2018-05" db="EMBL/GenBank/DDBJ databases">
        <authorList>
            <person name="Li X."/>
        </authorList>
    </citation>
    <scope>NUCLEOTIDE SEQUENCE [LARGE SCALE GENOMIC DNA]</scope>
    <source>
        <strain evidence="7">YIM 73061</strain>
    </source>
</reference>